<keyword evidence="1" id="KW-0863">Zinc-finger</keyword>
<organism evidence="4 5">
    <name type="scientific">Plasmodium gaboni</name>
    <dbReference type="NCBI Taxonomy" id="647221"/>
    <lineage>
        <taxon>Eukaryota</taxon>
        <taxon>Sar</taxon>
        <taxon>Alveolata</taxon>
        <taxon>Apicomplexa</taxon>
        <taxon>Aconoidasida</taxon>
        <taxon>Haemosporida</taxon>
        <taxon>Plasmodiidae</taxon>
        <taxon>Plasmodium</taxon>
        <taxon>Plasmodium (Laverania)</taxon>
    </lineage>
</organism>
<keyword evidence="1" id="KW-0479">Metal-binding</keyword>
<reference evidence="4" key="1">
    <citation type="submission" date="2016-09" db="EMBL/GenBank/DDBJ databases">
        <authorList>
            <consortium name="Pathogen Informatics"/>
            <person name="Sun Q."/>
            <person name="Inoue M."/>
        </authorList>
    </citation>
    <scope>NUCLEOTIDE SEQUENCE</scope>
</reference>
<sequence length="450" mass="53489">MNSNNNMLNNNSDNTHTGSINNGVPERDQEWVDSPETRNMLNSSVHKTFINIPYDNYYLGLNELYTIDKDVFDKCLCELPKIDNLCTMFRKKYNTAQNVHKGNNNKVNFHDNRSFNVQENDRFTNNNTKDVNLRYPTHNFEYLNSTSSFGTQFHNKGKCKPCKYEWTRGCHMGLFCRFCHDRSHVPAGTKRVIPSPQDLAISRVKPQNIFISTILNENKKNRKYKKNENQGKRKGMENKIDDKKEEEKMGNQTKEDKTNNQTKEHKTNNQTKEHKTNNQTKEDKTNNQTKEDKTNNKTKEDKTNSQTKEDKTNNQTKEDKTNNQTKEDKTNNQTKEDKTNNQTKEDKTNNQTKEDKTNNQTKEDKTNNYSRRNKINHQKNKKSKKMNDNENKRNPQNIGIFQRGRNQRRKRNYNGYSKLNAWNYEYNYLPYKDYFFNYYYNTIISNVFED</sequence>
<evidence type="ECO:0000313" key="4">
    <source>
        <dbReference type="EMBL" id="SOV10939.1"/>
    </source>
</evidence>
<keyword evidence="1" id="KW-0862">Zinc</keyword>
<dbReference type="EMBL" id="LT969426">
    <property type="protein sequence ID" value="SOV10939.1"/>
    <property type="molecule type" value="Genomic_DNA"/>
</dbReference>
<feature type="compositionally biased region" description="Basic and acidic residues" evidence="2">
    <location>
        <begin position="226"/>
        <end position="366"/>
    </location>
</feature>
<evidence type="ECO:0000313" key="5">
    <source>
        <dbReference type="Proteomes" id="UP000831156"/>
    </source>
</evidence>
<dbReference type="Proteomes" id="UP000831156">
    <property type="component" value="Chromosome 3"/>
</dbReference>
<evidence type="ECO:0000256" key="2">
    <source>
        <dbReference type="SAM" id="MobiDB-lite"/>
    </source>
</evidence>
<feature type="region of interest" description="Disordered" evidence="2">
    <location>
        <begin position="221"/>
        <end position="411"/>
    </location>
</feature>
<keyword evidence="5" id="KW-1185">Reference proteome</keyword>
<accession>A0ABY1UHQ8</accession>
<dbReference type="PROSITE" id="PS50103">
    <property type="entry name" value="ZF_C3H1"/>
    <property type="match status" value="1"/>
</dbReference>
<feature type="zinc finger region" description="C3H1-type" evidence="1">
    <location>
        <begin position="156"/>
        <end position="183"/>
    </location>
</feature>
<feature type="region of interest" description="Disordered" evidence="2">
    <location>
        <begin position="1"/>
        <end position="33"/>
    </location>
</feature>
<feature type="compositionally biased region" description="Basic residues" evidence="2">
    <location>
        <begin position="371"/>
        <end position="384"/>
    </location>
</feature>
<evidence type="ECO:0000256" key="1">
    <source>
        <dbReference type="PROSITE-ProRule" id="PRU00723"/>
    </source>
</evidence>
<evidence type="ECO:0000259" key="3">
    <source>
        <dbReference type="PROSITE" id="PS50103"/>
    </source>
</evidence>
<proteinExistence type="predicted"/>
<protein>
    <recommendedName>
        <fullName evidence="3">C3H1-type domain-containing protein</fullName>
    </recommendedName>
</protein>
<feature type="compositionally biased region" description="Low complexity" evidence="2">
    <location>
        <begin position="1"/>
        <end position="14"/>
    </location>
</feature>
<gene>
    <name evidence="4" type="ORF">PGABG01_0315000</name>
</gene>
<feature type="domain" description="C3H1-type" evidence="3">
    <location>
        <begin position="156"/>
        <end position="183"/>
    </location>
</feature>
<name>A0ABY1UHQ8_9APIC</name>
<dbReference type="InterPro" id="IPR000571">
    <property type="entry name" value="Znf_CCCH"/>
</dbReference>